<comment type="caution">
    <text evidence="16">The sequence shown here is derived from an EMBL/GenBank/DDBJ whole genome shotgun (WGS) entry which is preliminary data.</text>
</comment>
<keyword evidence="6 14" id="KW-0812">Transmembrane</keyword>
<dbReference type="Proteomes" id="UP001138500">
    <property type="component" value="Unassembled WGS sequence"/>
</dbReference>
<keyword evidence="5" id="KW-1003">Cell membrane</keyword>
<dbReference type="GO" id="GO:0006826">
    <property type="term" value="P:iron ion transport"/>
    <property type="evidence" value="ECO:0007669"/>
    <property type="project" value="TreeGrafter"/>
</dbReference>
<keyword evidence="4" id="KW-0813">Transport</keyword>
<evidence type="ECO:0000256" key="2">
    <source>
        <dbReference type="ARBA" id="ARBA00006278"/>
    </source>
</evidence>
<dbReference type="CDD" id="cd06186">
    <property type="entry name" value="NOX_Duox_like_FAD_NADP"/>
    <property type="match status" value="1"/>
</dbReference>
<dbReference type="InterPro" id="IPR051410">
    <property type="entry name" value="Ferric/Cupric_Reductase"/>
</dbReference>
<dbReference type="AlphaFoldDB" id="A0A9W7W0J8"/>
<reference evidence="16 17" key="2">
    <citation type="journal article" date="2021" name="Curr. Genet.">
        <title>Genetic response to nitrogen starvation in the aggressive Eucalyptus foliar pathogen Teratosphaeria destructans.</title>
        <authorList>
            <person name="Havenga M."/>
            <person name="Wingfield B.D."/>
            <person name="Wingfield M.J."/>
            <person name="Dreyer L.L."/>
            <person name="Roets F."/>
            <person name="Aylward J."/>
        </authorList>
    </citation>
    <scope>NUCLEOTIDE SEQUENCE [LARGE SCALE GENOMIC DNA]</scope>
    <source>
        <strain evidence="16">CMW44962</strain>
    </source>
</reference>
<proteinExistence type="inferred from homology"/>
<accession>A0A9W7W0J8</accession>
<evidence type="ECO:0000256" key="6">
    <source>
        <dbReference type="ARBA" id="ARBA00022692"/>
    </source>
</evidence>
<feature type="domain" description="FAD-binding FR-type" evidence="15">
    <location>
        <begin position="292"/>
        <end position="418"/>
    </location>
</feature>
<reference evidence="16 17" key="1">
    <citation type="journal article" date="2018" name="IMA Fungus">
        <title>IMA Genome-F 10: Nine draft genome sequences of Claviceps purpurea s.lat., including C. arundinis, C. humidiphila, and C. cf. spartinae, pseudomolecules for the pitch canker pathogen Fusarium circinatum, draft genome of Davidsoniella eucalypti, Grosmannia galeiformis, Quambalaria eucalypti, and Teratosphaeria destructans.</title>
        <authorList>
            <person name="Wingfield B.D."/>
            <person name="Liu M."/>
            <person name="Nguyen H.D."/>
            <person name="Lane F.A."/>
            <person name="Morgan S.W."/>
            <person name="De Vos L."/>
            <person name="Wilken P.M."/>
            <person name="Duong T.A."/>
            <person name="Aylward J."/>
            <person name="Coetzee M.P."/>
            <person name="Dadej K."/>
            <person name="De Beer Z.W."/>
            <person name="Findlay W."/>
            <person name="Havenga M."/>
            <person name="Kolarik M."/>
            <person name="Menzies J.G."/>
            <person name="Naidoo K."/>
            <person name="Pochopski O."/>
            <person name="Shoukouhi P."/>
            <person name="Santana Q.C."/>
            <person name="Seifert K.A."/>
            <person name="Soal N."/>
            <person name="Steenkamp E.T."/>
            <person name="Tatham C.T."/>
            <person name="van der Nest M.A."/>
            <person name="Wingfield M.J."/>
        </authorList>
    </citation>
    <scope>NUCLEOTIDE SEQUENCE [LARGE SCALE GENOMIC DNA]</scope>
    <source>
        <strain evidence="16">CMW44962</strain>
    </source>
</reference>
<dbReference type="InterPro" id="IPR013121">
    <property type="entry name" value="Fe_red_NAD-bd_6"/>
</dbReference>
<evidence type="ECO:0000256" key="12">
    <source>
        <dbReference type="ARBA" id="ARBA00023180"/>
    </source>
</evidence>
<name>A0A9W7W0J8_9PEZI</name>
<feature type="transmembrane region" description="Helical" evidence="14">
    <location>
        <begin position="147"/>
        <end position="168"/>
    </location>
</feature>
<feature type="transmembrane region" description="Helical" evidence="14">
    <location>
        <begin position="275"/>
        <end position="293"/>
    </location>
</feature>
<evidence type="ECO:0000256" key="1">
    <source>
        <dbReference type="ARBA" id="ARBA00004651"/>
    </source>
</evidence>
<dbReference type="InterPro" id="IPR013112">
    <property type="entry name" value="FAD-bd_8"/>
</dbReference>
<dbReference type="GO" id="GO:0006879">
    <property type="term" value="P:intracellular iron ion homeostasis"/>
    <property type="evidence" value="ECO:0007669"/>
    <property type="project" value="TreeGrafter"/>
</dbReference>
<evidence type="ECO:0000256" key="3">
    <source>
        <dbReference type="ARBA" id="ARBA00012668"/>
    </source>
</evidence>
<evidence type="ECO:0000313" key="16">
    <source>
        <dbReference type="EMBL" id="KAH9824612.1"/>
    </source>
</evidence>
<dbReference type="SUPFAM" id="SSF52343">
    <property type="entry name" value="Ferredoxin reductase-like, C-terminal NADP-linked domain"/>
    <property type="match status" value="1"/>
</dbReference>
<dbReference type="EMBL" id="RIBY02002134">
    <property type="protein sequence ID" value="KAH9824612.1"/>
    <property type="molecule type" value="Genomic_DNA"/>
</dbReference>
<comment type="similarity">
    <text evidence="2">Belongs to the ferric reductase (FRE) family.</text>
</comment>
<comment type="subcellular location">
    <subcellularLocation>
        <location evidence="1">Cell membrane</location>
        <topology evidence="1">Multi-pass membrane protein</topology>
    </subcellularLocation>
</comment>
<evidence type="ECO:0000256" key="7">
    <source>
        <dbReference type="ARBA" id="ARBA00022982"/>
    </source>
</evidence>
<evidence type="ECO:0000256" key="13">
    <source>
        <dbReference type="ARBA" id="ARBA00048483"/>
    </source>
</evidence>
<dbReference type="SUPFAM" id="SSF63380">
    <property type="entry name" value="Riboflavin synthase domain-like"/>
    <property type="match status" value="1"/>
</dbReference>
<dbReference type="SFLD" id="SFLDG01168">
    <property type="entry name" value="Ferric_reductase_subgroup_(FRE"/>
    <property type="match status" value="1"/>
</dbReference>
<keyword evidence="11 14" id="KW-0472">Membrane</keyword>
<dbReference type="Pfam" id="PF08030">
    <property type="entry name" value="NAD_binding_6"/>
    <property type="match status" value="1"/>
</dbReference>
<feature type="transmembrane region" description="Helical" evidence="14">
    <location>
        <begin position="188"/>
        <end position="206"/>
    </location>
</feature>
<comment type="catalytic activity">
    <reaction evidence="13">
        <text>2 a Fe(II)-siderophore + NADP(+) + H(+) = 2 a Fe(III)-siderophore + NADPH</text>
        <dbReference type="Rhea" id="RHEA:28795"/>
        <dbReference type="Rhea" id="RHEA-COMP:11342"/>
        <dbReference type="Rhea" id="RHEA-COMP:11344"/>
        <dbReference type="ChEBI" id="CHEBI:15378"/>
        <dbReference type="ChEBI" id="CHEBI:29033"/>
        <dbReference type="ChEBI" id="CHEBI:29034"/>
        <dbReference type="ChEBI" id="CHEBI:57783"/>
        <dbReference type="ChEBI" id="CHEBI:58349"/>
        <dbReference type="EC" id="1.16.1.9"/>
    </reaction>
</comment>
<keyword evidence="9" id="KW-0560">Oxidoreductase</keyword>
<dbReference type="Pfam" id="PF08022">
    <property type="entry name" value="FAD_binding_8"/>
    <property type="match status" value="1"/>
</dbReference>
<feature type="transmembrane region" description="Helical" evidence="14">
    <location>
        <begin position="32"/>
        <end position="50"/>
    </location>
</feature>
<dbReference type="Gene3D" id="3.40.50.80">
    <property type="entry name" value="Nucleotide-binding domain of ferredoxin-NADP reductase (FNR) module"/>
    <property type="match status" value="1"/>
</dbReference>
<feature type="transmembrane region" description="Helical" evidence="14">
    <location>
        <begin position="226"/>
        <end position="245"/>
    </location>
</feature>
<dbReference type="InterPro" id="IPR013130">
    <property type="entry name" value="Fe3_Rdtase_TM_dom"/>
</dbReference>
<protein>
    <recommendedName>
        <fullName evidence="3">ferric-chelate reductase (NADPH)</fullName>
        <ecNumber evidence="3">1.16.1.9</ecNumber>
    </recommendedName>
</protein>
<dbReference type="SFLD" id="SFLDS00052">
    <property type="entry name" value="Ferric_Reductase_Domain"/>
    <property type="match status" value="1"/>
</dbReference>
<organism evidence="16 17">
    <name type="scientific">Teratosphaeria destructans</name>
    <dbReference type="NCBI Taxonomy" id="418781"/>
    <lineage>
        <taxon>Eukaryota</taxon>
        <taxon>Fungi</taxon>
        <taxon>Dikarya</taxon>
        <taxon>Ascomycota</taxon>
        <taxon>Pezizomycotina</taxon>
        <taxon>Dothideomycetes</taxon>
        <taxon>Dothideomycetidae</taxon>
        <taxon>Mycosphaerellales</taxon>
        <taxon>Teratosphaeriaceae</taxon>
        <taxon>Teratosphaeria</taxon>
    </lineage>
</organism>
<dbReference type="PROSITE" id="PS51384">
    <property type="entry name" value="FAD_FR"/>
    <property type="match status" value="1"/>
</dbReference>
<keyword evidence="8 14" id="KW-1133">Transmembrane helix</keyword>
<evidence type="ECO:0000256" key="9">
    <source>
        <dbReference type="ARBA" id="ARBA00023002"/>
    </source>
</evidence>
<dbReference type="GO" id="GO:0005886">
    <property type="term" value="C:plasma membrane"/>
    <property type="evidence" value="ECO:0007669"/>
    <property type="project" value="UniProtKB-SubCell"/>
</dbReference>
<gene>
    <name evidence="16" type="ORF">Tdes44962_MAKER04294</name>
</gene>
<dbReference type="PANTHER" id="PTHR32361:SF9">
    <property type="entry name" value="FERRIC REDUCTASE TRANSMEMBRANE COMPONENT 3-RELATED"/>
    <property type="match status" value="1"/>
</dbReference>
<dbReference type="PANTHER" id="PTHR32361">
    <property type="entry name" value="FERRIC/CUPRIC REDUCTASE TRANSMEMBRANE COMPONENT"/>
    <property type="match status" value="1"/>
</dbReference>
<keyword evidence="7" id="KW-0249">Electron transport</keyword>
<dbReference type="GO" id="GO:0052851">
    <property type="term" value="F:ferric-chelate reductase (NADPH) activity"/>
    <property type="evidence" value="ECO:0007669"/>
    <property type="project" value="UniProtKB-EC"/>
</dbReference>
<evidence type="ECO:0000256" key="14">
    <source>
        <dbReference type="SAM" id="Phobius"/>
    </source>
</evidence>
<evidence type="ECO:0000256" key="8">
    <source>
        <dbReference type="ARBA" id="ARBA00022989"/>
    </source>
</evidence>
<evidence type="ECO:0000256" key="10">
    <source>
        <dbReference type="ARBA" id="ARBA00023065"/>
    </source>
</evidence>
<dbReference type="InterPro" id="IPR039261">
    <property type="entry name" value="FNR_nucleotide-bd"/>
</dbReference>
<evidence type="ECO:0000256" key="11">
    <source>
        <dbReference type="ARBA" id="ARBA00023136"/>
    </source>
</evidence>
<dbReference type="InterPro" id="IPR017927">
    <property type="entry name" value="FAD-bd_FR_type"/>
</dbReference>
<keyword evidence="12" id="KW-0325">Glycoprotein</keyword>
<keyword evidence="17" id="KW-1185">Reference proteome</keyword>
<evidence type="ECO:0000256" key="4">
    <source>
        <dbReference type="ARBA" id="ARBA00022448"/>
    </source>
</evidence>
<keyword evidence="10" id="KW-0406">Ion transport</keyword>
<dbReference type="EC" id="1.16.1.9" evidence="3"/>
<feature type="transmembrane region" description="Helical" evidence="14">
    <location>
        <begin position="115"/>
        <end position="135"/>
    </location>
</feature>
<sequence length="629" mass="70494">MSMDGMDMSGMGGMDMSSAGMFTGVNKRIAHGYWYGIAGVVGLLACFRLINTLQARQRIRCAQVKPYSRPWRPQSISSQTYATATATLRELLYPQPIYFTGSISKYFSPLPVGRWLLLAAYWVVILTLLWSNTILQQSDAYRLEKPAFRAAWVTVTQIPFIYLLSCKFNPLSLLTGISYERFNWLHRWIARTVFLTAIVHWSYFIREWWLADFILLEIQMMPMVKYGFGAFGVVTWMMLSGFGFFRAKAYELFVAQHIVAAAVLLWLLYKHVPSYARYNVYMAIVFVALDWGVRVGWNICRNMHLLTRAWTRAPGYNADLQVLPGNVVRVTLRNVDFSWEAGQHVFLSLPRLRLLELHPFTIANSSTAGVDGQALTLLIKAHKGFSRSLLKAALRQDPVAGRQFRAFLSGPWGMPPKLSHYETVVLVASSTGATFVVPVLETLVNKSGCIRNISMHWIIRYHEHIEWFHNTLQGLVQQAKGFALNLNITIHITQGTGVVAPVVAERQNTIELLECKVEACSNANAVGNDECSSKSSMSSLEDEKFPLSLTAANSRRSSLHIAYERRPSVECMIRPPVEAAAGETAVVVCGGASITAQARTFVAALSDERAVHKGSGAQGIYLFTETYGW</sequence>
<dbReference type="Pfam" id="PF01794">
    <property type="entry name" value="Ferric_reduct"/>
    <property type="match status" value="1"/>
</dbReference>
<evidence type="ECO:0000256" key="5">
    <source>
        <dbReference type="ARBA" id="ARBA00022475"/>
    </source>
</evidence>
<dbReference type="InterPro" id="IPR017938">
    <property type="entry name" value="Riboflavin_synthase-like_b-brl"/>
</dbReference>
<feature type="transmembrane region" description="Helical" evidence="14">
    <location>
        <begin position="252"/>
        <end position="269"/>
    </location>
</feature>
<evidence type="ECO:0000259" key="15">
    <source>
        <dbReference type="PROSITE" id="PS51384"/>
    </source>
</evidence>
<dbReference type="OrthoDB" id="3944240at2759"/>
<dbReference type="Gene3D" id="2.40.30.10">
    <property type="entry name" value="Translation factors"/>
    <property type="match status" value="1"/>
</dbReference>
<evidence type="ECO:0000313" key="17">
    <source>
        <dbReference type="Proteomes" id="UP001138500"/>
    </source>
</evidence>
<dbReference type="GO" id="GO:0015677">
    <property type="term" value="P:copper ion import"/>
    <property type="evidence" value="ECO:0007669"/>
    <property type="project" value="TreeGrafter"/>
</dbReference>